<reference evidence="3 4" key="1">
    <citation type="submission" date="2023-07" db="EMBL/GenBank/DDBJ databases">
        <title>Sequencing the genomes of 1000 actinobacteria strains.</title>
        <authorList>
            <person name="Klenk H.-P."/>
        </authorList>
    </citation>
    <scope>NUCLEOTIDE SEQUENCE [LARGE SCALE GENOMIC DNA]</scope>
    <source>
        <strain evidence="3 4">DSM 44710</strain>
    </source>
</reference>
<comment type="caution">
    <text evidence="3">The sequence shown here is derived from an EMBL/GenBank/DDBJ whole genome shotgun (WGS) entry which is preliminary data.</text>
</comment>
<evidence type="ECO:0000259" key="2">
    <source>
        <dbReference type="PROSITE" id="PS51154"/>
    </source>
</evidence>
<dbReference type="SUPFAM" id="SSF52949">
    <property type="entry name" value="Macro domain-like"/>
    <property type="match status" value="1"/>
</dbReference>
<feature type="domain" description="Macro" evidence="2">
    <location>
        <begin position="1"/>
        <end position="156"/>
    </location>
</feature>
<dbReference type="Proteomes" id="UP001240984">
    <property type="component" value="Unassembled WGS sequence"/>
</dbReference>
<dbReference type="InterPro" id="IPR002589">
    <property type="entry name" value="Macro_dom"/>
</dbReference>
<dbReference type="EMBL" id="JAUSRA010000001">
    <property type="protein sequence ID" value="MDP9796766.1"/>
    <property type="molecule type" value="Genomic_DNA"/>
</dbReference>
<dbReference type="PANTHER" id="PTHR12521:SF0">
    <property type="entry name" value="ADP-RIBOSE GLYCOHYDROLASE OARD1"/>
    <property type="match status" value="1"/>
</dbReference>
<dbReference type="InterPro" id="IPR043472">
    <property type="entry name" value="Macro_dom-like"/>
</dbReference>
<protein>
    <submittedName>
        <fullName evidence="3">O-acetyl-ADP-ribose deacetylase (Regulator of RNase III)</fullName>
    </submittedName>
</protein>
<dbReference type="Gene3D" id="3.40.220.10">
    <property type="entry name" value="Leucine Aminopeptidase, subunit E, domain 1"/>
    <property type="match status" value="1"/>
</dbReference>
<dbReference type="CDD" id="cd02901">
    <property type="entry name" value="Macro_Poa1p-like"/>
    <property type="match status" value="1"/>
</dbReference>
<dbReference type="PANTHER" id="PTHR12521">
    <property type="entry name" value="PROTEIN C6ORF130"/>
    <property type="match status" value="1"/>
</dbReference>
<dbReference type="InterPro" id="IPR050892">
    <property type="entry name" value="ADP-ribose_metab_enzymes"/>
</dbReference>
<dbReference type="PROSITE" id="PS51154">
    <property type="entry name" value="MACRO"/>
    <property type="match status" value="1"/>
</dbReference>
<evidence type="ECO:0000313" key="4">
    <source>
        <dbReference type="Proteomes" id="UP001240984"/>
    </source>
</evidence>
<dbReference type="SMART" id="SM00506">
    <property type="entry name" value="A1pp"/>
    <property type="match status" value="1"/>
</dbReference>
<comment type="catalytic activity">
    <reaction evidence="1">
        <text>an N-(ADP-alpha-D-ribosyl)-thymidine in DNA + H2O = a thymidine in DNA + ADP-D-ribose</text>
        <dbReference type="Rhea" id="RHEA:71655"/>
        <dbReference type="Rhea" id="RHEA-COMP:13556"/>
        <dbReference type="Rhea" id="RHEA-COMP:18051"/>
        <dbReference type="ChEBI" id="CHEBI:15377"/>
        <dbReference type="ChEBI" id="CHEBI:57967"/>
        <dbReference type="ChEBI" id="CHEBI:137386"/>
        <dbReference type="ChEBI" id="CHEBI:191199"/>
    </reaction>
    <physiologicalReaction direction="left-to-right" evidence="1">
        <dbReference type="Rhea" id="RHEA:71656"/>
    </physiologicalReaction>
</comment>
<evidence type="ECO:0000256" key="1">
    <source>
        <dbReference type="ARBA" id="ARBA00035885"/>
    </source>
</evidence>
<sequence length="233" mass="26126">MMIEKVEGDLLTSRVDALVNTVNCVGVMGKGLALQFKRRYPDVFKEYESACKRGEVRVGEMFVVPTGHLDGPRFVINFPTKKHWRSPSRIQYIEDGLADLRRVIDEYNIQSIAIPSLGAGNGGLDWADVEPLIVNRLGALTDVRVKLFAPSADRRGIAGSGDLKMTWGRAVLIELLQAYVSRRALIEPWEHNSGASHLEIQKLMYFANEVEPGLKLNFEPGRYGPYSDQVRHT</sequence>
<accession>A0ABT9MZ92</accession>
<dbReference type="RefSeq" id="WP_306833601.1">
    <property type="nucleotide sequence ID" value="NZ_JAUSRA010000001.1"/>
</dbReference>
<gene>
    <name evidence="3" type="ORF">J2S43_005278</name>
</gene>
<keyword evidence="4" id="KW-1185">Reference proteome</keyword>
<name>A0ABT9MZ92_9ACTN</name>
<proteinExistence type="predicted"/>
<dbReference type="Pfam" id="PF01661">
    <property type="entry name" value="Macro"/>
    <property type="match status" value="1"/>
</dbReference>
<organism evidence="3 4">
    <name type="scientific">Catenuloplanes nepalensis</name>
    <dbReference type="NCBI Taxonomy" id="587533"/>
    <lineage>
        <taxon>Bacteria</taxon>
        <taxon>Bacillati</taxon>
        <taxon>Actinomycetota</taxon>
        <taxon>Actinomycetes</taxon>
        <taxon>Micromonosporales</taxon>
        <taxon>Micromonosporaceae</taxon>
        <taxon>Catenuloplanes</taxon>
    </lineage>
</organism>
<evidence type="ECO:0000313" key="3">
    <source>
        <dbReference type="EMBL" id="MDP9796766.1"/>
    </source>
</evidence>